<dbReference type="Pfam" id="PF00172">
    <property type="entry name" value="Zn_clus"/>
    <property type="match status" value="1"/>
</dbReference>
<dbReference type="KEGG" id="clup:CLUP02_06052"/>
<evidence type="ECO:0000259" key="3">
    <source>
        <dbReference type="PROSITE" id="PS50048"/>
    </source>
</evidence>
<dbReference type="AlphaFoldDB" id="A0A9Q8SNC6"/>
<feature type="compositionally biased region" description="Low complexity" evidence="2">
    <location>
        <begin position="162"/>
        <end position="173"/>
    </location>
</feature>
<feature type="domain" description="Zn(2)-C6 fungal-type" evidence="3">
    <location>
        <begin position="106"/>
        <end position="140"/>
    </location>
</feature>
<feature type="region of interest" description="Disordered" evidence="2">
    <location>
        <begin position="378"/>
        <end position="430"/>
    </location>
</feature>
<evidence type="ECO:0000256" key="1">
    <source>
        <dbReference type="ARBA" id="ARBA00023242"/>
    </source>
</evidence>
<dbReference type="Gene3D" id="4.10.240.10">
    <property type="entry name" value="Zn(2)-C6 fungal-type DNA-binding domain"/>
    <property type="match status" value="1"/>
</dbReference>
<dbReference type="PROSITE" id="PS50048">
    <property type="entry name" value="ZN2_CY6_FUNGAL_2"/>
    <property type="match status" value="1"/>
</dbReference>
<feature type="region of interest" description="Disordered" evidence="2">
    <location>
        <begin position="147"/>
        <end position="201"/>
    </location>
</feature>
<organism evidence="4 5">
    <name type="scientific">Colletotrichum lupini</name>
    <dbReference type="NCBI Taxonomy" id="145971"/>
    <lineage>
        <taxon>Eukaryota</taxon>
        <taxon>Fungi</taxon>
        <taxon>Dikarya</taxon>
        <taxon>Ascomycota</taxon>
        <taxon>Pezizomycotina</taxon>
        <taxon>Sordariomycetes</taxon>
        <taxon>Hypocreomycetidae</taxon>
        <taxon>Glomerellales</taxon>
        <taxon>Glomerellaceae</taxon>
        <taxon>Colletotrichum</taxon>
        <taxon>Colletotrichum acutatum species complex</taxon>
    </lineage>
</organism>
<dbReference type="Proteomes" id="UP000830671">
    <property type="component" value="Chromosome 3"/>
</dbReference>
<feature type="region of interest" description="Disordered" evidence="2">
    <location>
        <begin position="18"/>
        <end position="97"/>
    </location>
</feature>
<protein>
    <recommendedName>
        <fullName evidence="3">Zn(2)-C6 fungal-type domain-containing protein</fullName>
    </recommendedName>
</protein>
<dbReference type="GeneID" id="73340066"/>
<sequence>MGSIMSYPYPSHFLPLGSDMEVPNSGFAPSYDAPGSGQASMDQGTHEPTDQERRDSILQASRRKSKRSMNKPNVRLRQANISDSSQSGQAGDKKRNKLGYHRTSVACGHCRRRKIRCIMSEVQGDGRCRNCIRLKKDCSFFPVDQAPSQMTEAKPKAQSRPAGGSNTASASSSPVVLPRQAPEGSQHYQHHQGGVLPSSQNVLPTTIQTSAAVNLGQDPTGQFPRIPEICQIANKRTVPVSSTTASSQPYDFANPQITNWASPDVSSNYATKSGDLKETKKSYAEQSPITPSPSFSPYTSQAPPSASWSNADINAQNNMGYSSFTIGNPMAYPRGTQIPTQYPTMSHQGRQFPRRSSAAMTTDMYTNPIATSFPTMDPHTVSMSAGANPPSGYGTWPQQQQQQQQQPPYGYPRPSEGYDTWTAYDNSSGS</sequence>
<feature type="compositionally biased region" description="Low complexity" evidence="2">
    <location>
        <begin position="397"/>
        <end position="408"/>
    </location>
</feature>
<gene>
    <name evidence="4" type="ORF">CLUP02_06052</name>
</gene>
<dbReference type="PROSITE" id="PS00463">
    <property type="entry name" value="ZN2_CY6_FUNGAL_1"/>
    <property type="match status" value="1"/>
</dbReference>
<dbReference type="CDD" id="cd00067">
    <property type="entry name" value="GAL4"/>
    <property type="match status" value="1"/>
</dbReference>
<feature type="compositionally biased region" description="Polar residues" evidence="2">
    <location>
        <begin position="284"/>
        <end position="311"/>
    </location>
</feature>
<evidence type="ECO:0000313" key="4">
    <source>
        <dbReference type="EMBL" id="UQC80569.1"/>
    </source>
</evidence>
<evidence type="ECO:0000256" key="2">
    <source>
        <dbReference type="SAM" id="MobiDB-lite"/>
    </source>
</evidence>
<dbReference type="RefSeq" id="XP_049142199.1">
    <property type="nucleotide sequence ID" value="XM_049285056.1"/>
</dbReference>
<reference evidence="4" key="1">
    <citation type="journal article" date="2021" name="Mol. Plant Microbe Interact.">
        <title>Complete Genome Sequence of the Plant-Pathogenic Fungus Colletotrichum lupini.</title>
        <authorList>
            <person name="Baroncelli R."/>
            <person name="Pensec F."/>
            <person name="Da Lio D."/>
            <person name="Boufleur T."/>
            <person name="Vicente I."/>
            <person name="Sarrocco S."/>
            <person name="Picot A."/>
            <person name="Baraldi E."/>
            <person name="Sukno S."/>
            <person name="Thon M."/>
            <person name="Le Floch G."/>
        </authorList>
    </citation>
    <scope>NUCLEOTIDE SEQUENCE</scope>
    <source>
        <strain evidence="4">IMI 504893</strain>
    </source>
</reference>
<evidence type="ECO:0000313" key="5">
    <source>
        <dbReference type="Proteomes" id="UP000830671"/>
    </source>
</evidence>
<keyword evidence="5" id="KW-1185">Reference proteome</keyword>
<dbReference type="EMBL" id="CP019475">
    <property type="protein sequence ID" value="UQC80569.1"/>
    <property type="molecule type" value="Genomic_DNA"/>
</dbReference>
<dbReference type="SUPFAM" id="SSF57701">
    <property type="entry name" value="Zn2/Cys6 DNA-binding domain"/>
    <property type="match status" value="1"/>
</dbReference>
<dbReference type="GO" id="GO:0000981">
    <property type="term" value="F:DNA-binding transcription factor activity, RNA polymerase II-specific"/>
    <property type="evidence" value="ECO:0007669"/>
    <property type="project" value="InterPro"/>
</dbReference>
<feature type="compositionally biased region" description="Polar residues" evidence="2">
    <location>
        <begin position="79"/>
        <end position="89"/>
    </location>
</feature>
<feature type="compositionally biased region" description="Basic and acidic residues" evidence="2">
    <location>
        <begin position="44"/>
        <end position="56"/>
    </location>
</feature>
<proteinExistence type="predicted"/>
<dbReference type="SMART" id="SM00066">
    <property type="entry name" value="GAL4"/>
    <property type="match status" value="1"/>
</dbReference>
<name>A0A9Q8SNC6_9PEZI</name>
<dbReference type="GO" id="GO:0008270">
    <property type="term" value="F:zinc ion binding"/>
    <property type="evidence" value="ECO:0007669"/>
    <property type="project" value="InterPro"/>
</dbReference>
<dbReference type="InterPro" id="IPR001138">
    <property type="entry name" value="Zn2Cys6_DnaBD"/>
</dbReference>
<dbReference type="InterPro" id="IPR036864">
    <property type="entry name" value="Zn2-C6_fun-type_DNA-bd_sf"/>
</dbReference>
<keyword evidence="1" id="KW-0539">Nucleus</keyword>
<accession>A0A9Q8SNC6</accession>
<feature type="region of interest" description="Disordered" evidence="2">
    <location>
        <begin position="277"/>
        <end position="311"/>
    </location>
</feature>